<comment type="caution">
    <text evidence="1">The sequence shown here is derived from an EMBL/GenBank/DDBJ whole genome shotgun (WGS) entry which is preliminary data.</text>
</comment>
<dbReference type="AlphaFoldDB" id="J9FZF0"/>
<name>J9FZF0_9ZZZZ</name>
<protein>
    <submittedName>
        <fullName evidence="1">Uncharacterized protein</fullName>
    </submittedName>
</protein>
<organism evidence="1">
    <name type="scientific">gut metagenome</name>
    <dbReference type="NCBI Taxonomy" id="749906"/>
    <lineage>
        <taxon>unclassified sequences</taxon>
        <taxon>metagenomes</taxon>
        <taxon>organismal metagenomes</taxon>
    </lineage>
</organism>
<gene>
    <name evidence="1" type="ORF">EVA_11936</name>
</gene>
<dbReference type="EMBL" id="AMCI01003587">
    <property type="protein sequence ID" value="EJW99958.1"/>
    <property type="molecule type" value="Genomic_DNA"/>
</dbReference>
<sequence>MGKPSQAGLNASQDDGGLFVGLTDQVAVNDHRHIRPKSHDPPGRIGVLLSVLFGDRIVVDHGIHVSGAYQKPQARFPKHLDTFFFSPVRLGKDPHPVAPAFQKAADDRRSKGG</sequence>
<proteinExistence type="predicted"/>
<accession>J9FZF0</accession>
<reference evidence="1" key="1">
    <citation type="journal article" date="2012" name="PLoS ONE">
        <title>Gene sets for utilization of primary and secondary nutrition supplies in the distal gut of endangered iberian lynx.</title>
        <authorList>
            <person name="Alcaide M."/>
            <person name="Messina E."/>
            <person name="Richter M."/>
            <person name="Bargiela R."/>
            <person name="Peplies J."/>
            <person name="Huws S.A."/>
            <person name="Newbold C.J."/>
            <person name="Golyshin P.N."/>
            <person name="Simon M.A."/>
            <person name="Lopez G."/>
            <person name="Yakimov M.M."/>
            <person name="Ferrer M."/>
        </authorList>
    </citation>
    <scope>NUCLEOTIDE SEQUENCE</scope>
</reference>
<evidence type="ECO:0000313" key="1">
    <source>
        <dbReference type="EMBL" id="EJW99958.1"/>
    </source>
</evidence>